<dbReference type="RefSeq" id="XP_012182165.1">
    <property type="nucleotide sequence ID" value="XM_012326775.1"/>
</dbReference>
<dbReference type="InterPro" id="IPR047348">
    <property type="entry name" value="XRCC3-like_C"/>
</dbReference>
<dbReference type="Pfam" id="PF08423">
    <property type="entry name" value="Rad51"/>
    <property type="match status" value="1"/>
</dbReference>
<dbReference type="EMBL" id="HE797095">
    <property type="protein sequence ID" value="CCM02882.1"/>
    <property type="molecule type" value="Genomic_DNA"/>
</dbReference>
<dbReference type="HOGENOM" id="CLU_044372_1_0_1"/>
<evidence type="ECO:0000256" key="3">
    <source>
        <dbReference type="ARBA" id="ARBA00022763"/>
    </source>
</evidence>
<dbReference type="GO" id="GO:0033065">
    <property type="term" value="C:Rad51C-XRCC3 complex"/>
    <property type="evidence" value="ECO:0007669"/>
    <property type="project" value="TreeGrafter"/>
</dbReference>
<keyword evidence="5" id="KW-0234">DNA repair</keyword>
<dbReference type="GO" id="GO:0045003">
    <property type="term" value="P:double-strand break repair via synthesis-dependent strand annealing"/>
    <property type="evidence" value="ECO:0007669"/>
    <property type="project" value="TreeGrafter"/>
</dbReference>
<evidence type="ECO:0000256" key="1">
    <source>
        <dbReference type="ARBA" id="ARBA00004123"/>
    </source>
</evidence>
<dbReference type="GO" id="GO:0090656">
    <property type="term" value="P:t-circle formation"/>
    <property type="evidence" value="ECO:0007669"/>
    <property type="project" value="TreeGrafter"/>
</dbReference>
<accession>J4HWU7</accession>
<name>J4HWU7_9APHY</name>
<feature type="domain" description="RecA family profile 1" evidence="8">
    <location>
        <begin position="74"/>
        <end position="256"/>
    </location>
</feature>
<sequence>MEFASVSSVSALSDIQQTWCRRGGVQTIADILLISSSDLANKCRILKGQAEALQVDVSQALVKQPCLLEDADLEDEMFTTGDSCLDEVLDGGIRTGMLWEIVGESAAGKTQLALQLSLSVQIPHTLGGLSGTACYLTTSTALPTSRLTEIMERHPLLSRENCSLSAIHTIKTPEIPILLHVLSTRLPNLVDSLAKEQNPNPVKLLVIDALAELFHMHDKTTADVLGQRSKHLAEISTLLHTLASKYRIAVLVLNEVQDVFSNFSYSPEENSSEDLAYHDQVRWFGRADGVPGEDRKEASLGLVWANQVNTRIMLSRTTRERVLDVTEKRRTKRRRLDGSQSHTSTMPQTTRLRCLSIIFSSIVPPTSVDYIVTAEGIAALPGTVDSNSSPPLLPPPLPVSQLSAPLSDKCPPSASSGQNIDSGLLLDVSSQRTVGAGDYRSDPDIMTSREEAENGPQLEVNYESEDYWQGDSEEEFYNDVDIEPAISSSSFS</sequence>
<evidence type="ECO:0000313" key="10">
    <source>
        <dbReference type="Proteomes" id="UP000006352"/>
    </source>
</evidence>
<feature type="region of interest" description="Disordered" evidence="7">
    <location>
        <begin position="327"/>
        <end position="347"/>
    </location>
</feature>
<dbReference type="GO" id="GO:0000722">
    <property type="term" value="P:telomere maintenance via recombination"/>
    <property type="evidence" value="ECO:0007669"/>
    <property type="project" value="TreeGrafter"/>
</dbReference>
<dbReference type="GO" id="GO:0140664">
    <property type="term" value="F:ATP-dependent DNA damage sensor activity"/>
    <property type="evidence" value="ECO:0007669"/>
    <property type="project" value="InterPro"/>
</dbReference>
<dbReference type="GeneID" id="24097793"/>
<evidence type="ECO:0000256" key="4">
    <source>
        <dbReference type="ARBA" id="ARBA00022840"/>
    </source>
</evidence>
<evidence type="ECO:0000313" key="9">
    <source>
        <dbReference type="EMBL" id="CCM02882.1"/>
    </source>
</evidence>
<feature type="region of interest" description="Disordered" evidence="7">
    <location>
        <begin position="402"/>
        <end position="421"/>
    </location>
</feature>
<dbReference type="FunCoup" id="J4HWU7">
    <property type="interactions" value="101"/>
</dbReference>
<feature type="region of interest" description="Disordered" evidence="7">
    <location>
        <begin position="435"/>
        <end position="461"/>
    </location>
</feature>
<evidence type="ECO:0000259" key="8">
    <source>
        <dbReference type="PROSITE" id="PS50162"/>
    </source>
</evidence>
<dbReference type="PROSITE" id="PS50162">
    <property type="entry name" value="RECA_2"/>
    <property type="match status" value="1"/>
</dbReference>
<keyword evidence="10" id="KW-1185">Reference proteome</keyword>
<feature type="compositionally biased region" description="Polar residues" evidence="7">
    <location>
        <begin position="338"/>
        <end position="347"/>
    </location>
</feature>
<feature type="compositionally biased region" description="Basic and acidic residues" evidence="7">
    <location>
        <begin position="439"/>
        <end position="452"/>
    </location>
</feature>
<comment type="subcellular location">
    <subcellularLocation>
        <location evidence="1">Nucleus</location>
    </subcellularLocation>
</comment>
<dbReference type="CDD" id="cd19491">
    <property type="entry name" value="XRCC3"/>
    <property type="match status" value="1"/>
</dbReference>
<protein>
    <recommendedName>
        <fullName evidence="8">RecA family profile 1 domain-containing protein</fullName>
    </recommendedName>
</protein>
<dbReference type="InParanoid" id="J4HWU7"/>
<keyword evidence="4" id="KW-0067">ATP-binding</keyword>
<dbReference type="InterPro" id="IPR020588">
    <property type="entry name" value="RecA_ATP-bd"/>
</dbReference>
<organism evidence="9 10">
    <name type="scientific">Fibroporia radiculosa</name>
    <dbReference type="NCBI Taxonomy" id="599839"/>
    <lineage>
        <taxon>Eukaryota</taxon>
        <taxon>Fungi</taxon>
        <taxon>Dikarya</taxon>
        <taxon>Basidiomycota</taxon>
        <taxon>Agaricomycotina</taxon>
        <taxon>Agaricomycetes</taxon>
        <taxon>Polyporales</taxon>
        <taxon>Fibroporiaceae</taxon>
        <taxon>Fibroporia</taxon>
    </lineage>
</organism>
<dbReference type="STRING" id="599839.J4HWU7"/>
<gene>
    <name evidence="9" type="ORF">FIBRA_04996</name>
</gene>
<dbReference type="GO" id="GO:0071140">
    <property type="term" value="P:resolution of mitotic recombination intermediates"/>
    <property type="evidence" value="ECO:0007669"/>
    <property type="project" value="TreeGrafter"/>
</dbReference>
<dbReference type="GO" id="GO:0005524">
    <property type="term" value="F:ATP binding"/>
    <property type="evidence" value="ECO:0007669"/>
    <property type="project" value="UniProtKB-KW"/>
</dbReference>
<dbReference type="OrthoDB" id="1861185at2759"/>
<dbReference type="InterPro" id="IPR013632">
    <property type="entry name" value="Rad51_C"/>
</dbReference>
<dbReference type="PANTHER" id="PTHR46487">
    <property type="entry name" value="DNA REPAIR PROTEIN XRCC3"/>
    <property type="match status" value="1"/>
</dbReference>
<dbReference type="AlphaFoldDB" id="J4HWU7"/>
<proteinExistence type="predicted"/>
<keyword evidence="2" id="KW-0547">Nucleotide-binding</keyword>
<dbReference type="GO" id="GO:0061982">
    <property type="term" value="P:meiosis I cell cycle process"/>
    <property type="evidence" value="ECO:0007669"/>
    <property type="project" value="UniProtKB-ARBA"/>
</dbReference>
<keyword evidence="6" id="KW-0539">Nucleus</keyword>
<dbReference type="Proteomes" id="UP000006352">
    <property type="component" value="Unassembled WGS sequence"/>
</dbReference>
<evidence type="ECO:0000256" key="6">
    <source>
        <dbReference type="ARBA" id="ARBA00023242"/>
    </source>
</evidence>
<dbReference type="Gene3D" id="3.40.50.300">
    <property type="entry name" value="P-loop containing nucleotide triphosphate hydrolases"/>
    <property type="match status" value="1"/>
</dbReference>
<evidence type="ECO:0000256" key="5">
    <source>
        <dbReference type="ARBA" id="ARBA00023204"/>
    </source>
</evidence>
<evidence type="ECO:0000256" key="7">
    <source>
        <dbReference type="SAM" id="MobiDB-lite"/>
    </source>
</evidence>
<dbReference type="PANTHER" id="PTHR46487:SF1">
    <property type="entry name" value="DNA REPAIR PROTEIN XRCC3"/>
    <property type="match status" value="1"/>
</dbReference>
<reference evidence="9 10" key="1">
    <citation type="journal article" date="2012" name="Appl. Environ. Microbiol.">
        <title>Short-read sequencing for genomic analysis of the brown rot fungus Fibroporia radiculosa.</title>
        <authorList>
            <person name="Tang J.D."/>
            <person name="Perkins A.D."/>
            <person name="Sonstegard T.S."/>
            <person name="Schroeder S.G."/>
            <person name="Burgess S.C."/>
            <person name="Diehl S.V."/>
        </authorList>
    </citation>
    <scope>NUCLEOTIDE SEQUENCE [LARGE SCALE GENOMIC DNA]</scope>
    <source>
        <strain evidence="9 10">TFFH 294</strain>
    </source>
</reference>
<evidence type="ECO:0000256" key="2">
    <source>
        <dbReference type="ARBA" id="ARBA00022741"/>
    </source>
</evidence>
<dbReference type="GO" id="GO:0000400">
    <property type="term" value="F:four-way junction DNA binding"/>
    <property type="evidence" value="ECO:0007669"/>
    <property type="project" value="TreeGrafter"/>
</dbReference>
<keyword evidence="3" id="KW-0227">DNA damage</keyword>
<dbReference type="GO" id="GO:0005657">
    <property type="term" value="C:replication fork"/>
    <property type="evidence" value="ECO:0007669"/>
    <property type="project" value="TreeGrafter"/>
</dbReference>
<dbReference type="InterPro" id="IPR027417">
    <property type="entry name" value="P-loop_NTPase"/>
</dbReference>
<dbReference type="SUPFAM" id="SSF52540">
    <property type="entry name" value="P-loop containing nucleoside triphosphate hydrolases"/>
    <property type="match status" value="1"/>
</dbReference>